<keyword evidence="1" id="KW-0472">Membrane</keyword>
<keyword evidence="1" id="KW-1133">Transmembrane helix</keyword>
<evidence type="ECO:0000256" key="1">
    <source>
        <dbReference type="SAM" id="Phobius"/>
    </source>
</evidence>
<feature type="transmembrane region" description="Helical" evidence="1">
    <location>
        <begin position="21"/>
        <end position="41"/>
    </location>
</feature>
<evidence type="ECO:0000313" key="3">
    <source>
        <dbReference type="Proteomes" id="UP001500433"/>
    </source>
</evidence>
<organism evidence="2 3">
    <name type="scientific">Flaviramulus aquimarinus</name>
    <dbReference type="NCBI Taxonomy" id="1170456"/>
    <lineage>
        <taxon>Bacteria</taxon>
        <taxon>Pseudomonadati</taxon>
        <taxon>Bacteroidota</taxon>
        <taxon>Flavobacteriia</taxon>
        <taxon>Flavobacteriales</taxon>
        <taxon>Flavobacteriaceae</taxon>
        <taxon>Flaviramulus</taxon>
    </lineage>
</organism>
<keyword evidence="1" id="KW-0812">Transmembrane</keyword>
<evidence type="ECO:0008006" key="4">
    <source>
        <dbReference type="Google" id="ProtNLM"/>
    </source>
</evidence>
<name>A0ABP9F627_9FLAO</name>
<dbReference type="Proteomes" id="UP001500433">
    <property type="component" value="Unassembled WGS sequence"/>
</dbReference>
<accession>A0ABP9F627</accession>
<sequence length="71" mass="8337">MKKKLKKSFLELKKHMITKNQIIGLLIFITIGQITATILWLCLNRDFYLHFLLGAIISYVLIGQLIRHKLK</sequence>
<proteinExistence type="predicted"/>
<dbReference type="EMBL" id="BAABJH010000002">
    <property type="protein sequence ID" value="GAA4894628.1"/>
    <property type="molecule type" value="Genomic_DNA"/>
</dbReference>
<comment type="caution">
    <text evidence="2">The sequence shown here is derived from an EMBL/GenBank/DDBJ whole genome shotgun (WGS) entry which is preliminary data.</text>
</comment>
<feature type="transmembrane region" description="Helical" evidence="1">
    <location>
        <begin position="47"/>
        <end position="66"/>
    </location>
</feature>
<gene>
    <name evidence="2" type="ORF">GCM10023311_19150</name>
</gene>
<reference evidence="3" key="1">
    <citation type="journal article" date="2019" name="Int. J. Syst. Evol. Microbiol.">
        <title>The Global Catalogue of Microorganisms (GCM) 10K type strain sequencing project: providing services to taxonomists for standard genome sequencing and annotation.</title>
        <authorList>
            <consortium name="The Broad Institute Genomics Platform"/>
            <consortium name="The Broad Institute Genome Sequencing Center for Infectious Disease"/>
            <person name="Wu L."/>
            <person name="Ma J."/>
        </authorList>
    </citation>
    <scope>NUCLEOTIDE SEQUENCE [LARGE SCALE GENOMIC DNA]</scope>
    <source>
        <strain evidence="3">JCM 18274</strain>
    </source>
</reference>
<protein>
    <recommendedName>
        <fullName evidence="4">Bacteriocin immunity protein</fullName>
    </recommendedName>
</protein>
<evidence type="ECO:0000313" key="2">
    <source>
        <dbReference type="EMBL" id="GAA4894628.1"/>
    </source>
</evidence>
<keyword evidence="3" id="KW-1185">Reference proteome</keyword>